<comment type="caution">
    <text evidence="1">The sequence shown here is derived from an EMBL/GenBank/DDBJ whole genome shotgun (WGS) entry which is preliminary data.</text>
</comment>
<protein>
    <recommendedName>
        <fullName evidence="3">Transposase</fullName>
    </recommendedName>
</protein>
<dbReference type="AlphaFoldDB" id="A0ABD5L409"/>
<dbReference type="Proteomes" id="UP001495779">
    <property type="component" value="Unassembled WGS sequence"/>
</dbReference>
<dbReference type="EMBL" id="JAGSRH010000005">
    <property type="protein sequence ID" value="MER5076268.1"/>
    <property type="molecule type" value="Genomic_DNA"/>
</dbReference>
<reference evidence="1 2" key="1">
    <citation type="submission" date="2021-04" db="EMBL/GenBank/DDBJ databases">
        <title>Determining the burden of carbapenem-resistant Enterobacterales from a tertiary public heath setting in Bangladesh: a clinical, epidemiological, and molecular study.</title>
        <authorList>
            <person name="Farzana R."/>
            <person name="Walsh T.R."/>
        </authorList>
    </citation>
    <scope>NUCLEOTIDE SEQUENCE [LARGE SCALE GENOMIC DNA]</scope>
    <source>
        <strain evidence="2">dmpro_s316</strain>
    </source>
</reference>
<evidence type="ECO:0000313" key="2">
    <source>
        <dbReference type="Proteomes" id="UP001495779"/>
    </source>
</evidence>
<gene>
    <name evidence="1" type="ORF">KDV35_05215</name>
</gene>
<proteinExistence type="predicted"/>
<organism evidence="1 2">
    <name type="scientific">Providencia stuartii</name>
    <dbReference type="NCBI Taxonomy" id="588"/>
    <lineage>
        <taxon>Bacteria</taxon>
        <taxon>Pseudomonadati</taxon>
        <taxon>Pseudomonadota</taxon>
        <taxon>Gammaproteobacteria</taxon>
        <taxon>Enterobacterales</taxon>
        <taxon>Morganellaceae</taxon>
        <taxon>Providencia</taxon>
    </lineage>
</organism>
<evidence type="ECO:0000313" key="1">
    <source>
        <dbReference type="EMBL" id="MER5076268.1"/>
    </source>
</evidence>
<evidence type="ECO:0008006" key="3">
    <source>
        <dbReference type="Google" id="ProtNLM"/>
    </source>
</evidence>
<sequence length="83" mass="9602">MLTVSGEHQQIKYHNNVIRSHYWALKRMFSLILGLKRPESPFKRIEGLKVKQALRKGQAKCRLSSVLATAPLIFRVDTLNIRT</sequence>
<accession>A0ABD5L409</accession>
<name>A0ABD5L409_PROST</name>